<dbReference type="KEGG" id="pbor:BSF38_04356"/>
<comment type="subcellular location">
    <subcellularLocation>
        <location evidence="3">Cytoplasm</location>
    </subcellularLocation>
</comment>
<dbReference type="GO" id="GO:0005737">
    <property type="term" value="C:cytoplasm"/>
    <property type="evidence" value="ECO:0007669"/>
    <property type="project" value="UniProtKB-SubCell"/>
</dbReference>
<dbReference type="GO" id="GO:0006415">
    <property type="term" value="P:translational termination"/>
    <property type="evidence" value="ECO:0007669"/>
    <property type="project" value="UniProtKB-UniRule"/>
</dbReference>
<dbReference type="AlphaFoldDB" id="A0A1U7CV45"/>
<evidence type="ECO:0000259" key="5">
    <source>
        <dbReference type="Pfam" id="PF01765"/>
    </source>
</evidence>
<dbReference type="GO" id="GO:0043023">
    <property type="term" value="F:ribosomal large subunit binding"/>
    <property type="evidence" value="ECO:0007669"/>
    <property type="project" value="TreeGrafter"/>
</dbReference>
<name>A0A1U7CV45_9BACT</name>
<evidence type="ECO:0000256" key="2">
    <source>
        <dbReference type="ARBA" id="ARBA00022917"/>
    </source>
</evidence>
<reference evidence="7" key="1">
    <citation type="submission" date="2016-12" db="EMBL/GenBank/DDBJ databases">
        <title>Comparative genomics of four Isosphaeraceae planctomycetes: a common pool of plasmids and glycoside hydrolase genes.</title>
        <authorList>
            <person name="Ivanova A."/>
        </authorList>
    </citation>
    <scope>NUCLEOTIDE SEQUENCE [LARGE SCALE GENOMIC DNA]</scope>
    <source>
        <strain evidence="7">PX4</strain>
    </source>
</reference>
<dbReference type="InterPro" id="IPR023584">
    <property type="entry name" value="Ribosome_recyc_fac_dom"/>
</dbReference>
<evidence type="ECO:0000313" key="6">
    <source>
        <dbReference type="EMBL" id="APW62802.1"/>
    </source>
</evidence>
<protein>
    <recommendedName>
        <fullName evidence="3">Ribosome-recycling factor</fullName>
        <shortName evidence="3">RRF</shortName>
    </recommendedName>
    <alternativeName>
        <fullName evidence="3">Ribosome-releasing factor</fullName>
    </alternativeName>
</protein>
<dbReference type="Proteomes" id="UP000186309">
    <property type="component" value="Chromosome"/>
</dbReference>
<dbReference type="HAMAP" id="MF_00040">
    <property type="entry name" value="RRF"/>
    <property type="match status" value="1"/>
</dbReference>
<dbReference type="EMBL" id="CP019082">
    <property type="protein sequence ID" value="APW62802.1"/>
    <property type="molecule type" value="Genomic_DNA"/>
</dbReference>
<dbReference type="CDD" id="cd00520">
    <property type="entry name" value="RRF"/>
    <property type="match status" value="1"/>
</dbReference>
<sequence>MSIEEIALEAEDRMEKSVTLLTDQLRGIRTGRANVGLIESIRVDYYGSSTPLKQLANLSTPEPQQILIRPFDPSVIGDIVKAIQTSDIGLTPNSDGKAVRLNVPPLSVEQRKKLVGRVKDLAEEARISIRNIRRDANKQGDQEQTDKILTEDDLATCKEEIQNLTKKFESKVNDLADKKSAEVLES</sequence>
<feature type="coiled-coil region" evidence="4">
    <location>
        <begin position="147"/>
        <end position="178"/>
    </location>
</feature>
<dbReference type="NCBIfam" id="TIGR00496">
    <property type="entry name" value="frr"/>
    <property type="match status" value="1"/>
</dbReference>
<evidence type="ECO:0000256" key="1">
    <source>
        <dbReference type="ARBA" id="ARBA00005912"/>
    </source>
</evidence>
<dbReference type="PANTHER" id="PTHR20982:SF3">
    <property type="entry name" value="MITOCHONDRIAL RIBOSOME RECYCLING FACTOR PSEUDO 1"/>
    <property type="match status" value="1"/>
</dbReference>
<feature type="domain" description="Ribosome recycling factor" evidence="5">
    <location>
        <begin position="22"/>
        <end position="184"/>
    </location>
</feature>
<proteinExistence type="inferred from homology"/>
<accession>A0A1U7CV45</accession>
<dbReference type="Gene3D" id="1.10.132.20">
    <property type="entry name" value="Ribosome-recycling factor"/>
    <property type="match status" value="1"/>
</dbReference>
<gene>
    <name evidence="3 6" type="primary">frr</name>
    <name evidence="6" type="ORF">BSF38_04356</name>
</gene>
<keyword evidence="3" id="KW-0963">Cytoplasm</keyword>
<dbReference type="InterPro" id="IPR002661">
    <property type="entry name" value="Ribosome_recyc_fac"/>
</dbReference>
<dbReference type="Gene3D" id="3.30.1360.40">
    <property type="match status" value="1"/>
</dbReference>
<keyword evidence="7" id="KW-1185">Reference proteome</keyword>
<comment type="function">
    <text evidence="3">Responsible for the release of ribosomes from messenger RNA at the termination of protein biosynthesis. May increase the efficiency of translation by recycling ribosomes from one round of translation to another.</text>
</comment>
<dbReference type="STRING" id="1387353.BSF38_04356"/>
<evidence type="ECO:0000256" key="4">
    <source>
        <dbReference type="SAM" id="Coils"/>
    </source>
</evidence>
<dbReference type="OrthoDB" id="9804006at2"/>
<comment type="similarity">
    <text evidence="1 3">Belongs to the RRF family.</text>
</comment>
<evidence type="ECO:0000313" key="7">
    <source>
        <dbReference type="Proteomes" id="UP000186309"/>
    </source>
</evidence>
<keyword evidence="4" id="KW-0175">Coiled coil</keyword>
<keyword evidence="2 3" id="KW-0648">Protein biosynthesis</keyword>
<organism evidence="6 7">
    <name type="scientific">Paludisphaera borealis</name>
    <dbReference type="NCBI Taxonomy" id="1387353"/>
    <lineage>
        <taxon>Bacteria</taxon>
        <taxon>Pseudomonadati</taxon>
        <taxon>Planctomycetota</taxon>
        <taxon>Planctomycetia</taxon>
        <taxon>Isosphaerales</taxon>
        <taxon>Isosphaeraceae</taxon>
        <taxon>Paludisphaera</taxon>
    </lineage>
</organism>
<dbReference type="InterPro" id="IPR036191">
    <property type="entry name" value="RRF_sf"/>
</dbReference>
<dbReference type="RefSeq" id="WP_076349169.1">
    <property type="nucleotide sequence ID" value="NZ_CP019082.1"/>
</dbReference>
<evidence type="ECO:0000256" key="3">
    <source>
        <dbReference type="HAMAP-Rule" id="MF_00040"/>
    </source>
</evidence>
<dbReference type="Pfam" id="PF01765">
    <property type="entry name" value="RRF"/>
    <property type="match status" value="1"/>
</dbReference>
<dbReference type="SUPFAM" id="SSF55194">
    <property type="entry name" value="Ribosome recycling factor, RRF"/>
    <property type="match status" value="1"/>
</dbReference>
<dbReference type="FunFam" id="3.30.1360.40:FF:000001">
    <property type="entry name" value="Ribosome-recycling factor"/>
    <property type="match status" value="1"/>
</dbReference>
<dbReference type="PANTHER" id="PTHR20982">
    <property type="entry name" value="RIBOSOME RECYCLING FACTOR"/>
    <property type="match status" value="1"/>
</dbReference>